<evidence type="ECO:0000313" key="2">
    <source>
        <dbReference type="Proteomes" id="UP000449906"/>
    </source>
</evidence>
<organism evidence="1 2">
    <name type="scientific">Nocardioides simplex</name>
    <name type="common">Arthrobacter simplex</name>
    <dbReference type="NCBI Taxonomy" id="2045"/>
    <lineage>
        <taxon>Bacteria</taxon>
        <taxon>Bacillati</taxon>
        <taxon>Actinomycetota</taxon>
        <taxon>Actinomycetes</taxon>
        <taxon>Propionibacteriales</taxon>
        <taxon>Nocardioidaceae</taxon>
        <taxon>Pimelobacter</taxon>
    </lineage>
</organism>
<comment type="caution">
    <text evidence="1">The sequence shown here is derived from an EMBL/GenBank/DDBJ whole genome shotgun (WGS) entry which is preliminary data.</text>
</comment>
<proteinExistence type="predicted"/>
<dbReference type="RefSeq" id="WP_151581628.1">
    <property type="nucleotide sequence ID" value="NZ_WBVM01000002.1"/>
</dbReference>
<dbReference type="AlphaFoldDB" id="A0A7J5DVT0"/>
<evidence type="ECO:0000313" key="1">
    <source>
        <dbReference type="EMBL" id="KAB2809438.1"/>
    </source>
</evidence>
<dbReference type="Proteomes" id="UP000449906">
    <property type="component" value="Unassembled WGS sequence"/>
</dbReference>
<accession>A0A7J5DVT0</accession>
<sequence length="95" mass="10416">MAAMEPLAFFSLVVTRGPGTHVDPDKPVALGVVLGRSEGDDGWGYAVLIGEQTYSFHHDELIPLGWALDREVIYGTTEDLEALPMARRVVPLDHE</sequence>
<gene>
    <name evidence="1" type="ORF">F9L07_20640</name>
</gene>
<protein>
    <submittedName>
        <fullName evidence="1">Uncharacterized protein</fullName>
    </submittedName>
</protein>
<name>A0A7J5DVT0_NOCSI</name>
<reference evidence="1 2" key="1">
    <citation type="submission" date="2019-09" db="EMBL/GenBank/DDBJ databases">
        <title>Pimelobacter sp. isolated from Paulinella.</title>
        <authorList>
            <person name="Jeong S.E."/>
        </authorList>
    </citation>
    <scope>NUCLEOTIDE SEQUENCE [LARGE SCALE GENOMIC DNA]</scope>
    <source>
        <strain evidence="1 2">Pch-N</strain>
    </source>
</reference>
<dbReference type="EMBL" id="WBVM01000002">
    <property type="protein sequence ID" value="KAB2809438.1"/>
    <property type="molecule type" value="Genomic_DNA"/>
</dbReference>